<evidence type="ECO:0000313" key="4">
    <source>
        <dbReference type="Proteomes" id="UP001054902"/>
    </source>
</evidence>
<proteinExistence type="predicted"/>
<sequence>MTGVYDNERSYEDLDEMFFVSDQKAANGSTETDPTSSTYSNHPSTDASVEQRGDSSTYELDQEERDLYNEERELIELAQKLNLTVQNYDAAVEEQGDLPSYEEDENIENEKNELVQLAQKLNLTVQNYDELEEVMNEYYVEKETNKVHNRLYERGMALAERRALAAKMKKDADEYVEEPKLELATRSYKGNRLQYSVGDNAHERLYNNAAWKKKQAIEEEAMMDVHHMSTTAPKTSLTNAVKSSSRLYGRSKTKQEEGKRLRNEIAKKLNRPAPKPSKKISISDAQNIYQRGIMFKSNSKKKIEAVINAPRESKFPKMRTLTPNRRDQFRDVQSSGYARVSRSDSNLSRRSETPSRRRSETPSRTCYATPSSGRATSTNRTSSRSAGRSQTPTQSRYANTPSKVRMYIRGESPTQDIPSRGRDSVRSGVRTRSQTPSHRRSESSTKPRAPSRNRYADTPSRVRMYIKSSSTSSRPGTPGSLKSASSRKTQQEKIPPKTPPLPPRQPSLD</sequence>
<evidence type="ECO:0000256" key="1">
    <source>
        <dbReference type="SAM" id="Coils"/>
    </source>
</evidence>
<dbReference type="Proteomes" id="UP001054902">
    <property type="component" value="Unassembled WGS sequence"/>
</dbReference>
<feature type="region of interest" description="Disordered" evidence="2">
    <location>
        <begin position="22"/>
        <end position="64"/>
    </location>
</feature>
<protein>
    <submittedName>
        <fullName evidence="3">Uncharacterized protein</fullName>
    </submittedName>
</protein>
<evidence type="ECO:0000256" key="2">
    <source>
        <dbReference type="SAM" id="MobiDB-lite"/>
    </source>
</evidence>
<feature type="compositionally biased region" description="Pro residues" evidence="2">
    <location>
        <begin position="496"/>
        <end position="509"/>
    </location>
</feature>
<feature type="compositionally biased region" description="Low complexity" evidence="2">
    <location>
        <begin position="468"/>
        <end position="480"/>
    </location>
</feature>
<keyword evidence="1" id="KW-0175">Coiled coil</keyword>
<name>A0AAD3H3L0_9STRA</name>
<gene>
    <name evidence="3" type="ORF">CTEN210_05512</name>
</gene>
<comment type="caution">
    <text evidence="3">The sequence shown here is derived from an EMBL/GenBank/DDBJ whole genome shotgun (WGS) entry which is preliminary data.</text>
</comment>
<feature type="region of interest" description="Disordered" evidence="2">
    <location>
        <begin position="235"/>
        <end position="280"/>
    </location>
</feature>
<feature type="compositionally biased region" description="Basic and acidic residues" evidence="2">
    <location>
        <begin position="347"/>
        <end position="361"/>
    </location>
</feature>
<accession>A0AAD3H3L0</accession>
<feature type="region of interest" description="Disordered" evidence="2">
    <location>
        <begin position="314"/>
        <end position="509"/>
    </location>
</feature>
<dbReference type="AlphaFoldDB" id="A0AAD3H3L0"/>
<feature type="coiled-coil region" evidence="1">
    <location>
        <begin position="107"/>
        <end position="134"/>
    </location>
</feature>
<evidence type="ECO:0000313" key="3">
    <source>
        <dbReference type="EMBL" id="GFH49036.1"/>
    </source>
</evidence>
<feature type="compositionally biased region" description="Low complexity" evidence="2">
    <location>
        <begin position="371"/>
        <end position="389"/>
    </location>
</feature>
<feature type="compositionally biased region" description="Polar residues" evidence="2">
    <location>
        <begin position="235"/>
        <end position="246"/>
    </location>
</feature>
<feature type="compositionally biased region" description="Polar residues" evidence="2">
    <location>
        <begin position="390"/>
        <end position="402"/>
    </location>
</feature>
<feature type="compositionally biased region" description="Basic and acidic residues" evidence="2">
    <location>
        <begin position="253"/>
        <end position="267"/>
    </location>
</feature>
<feature type="compositionally biased region" description="Polar residues" evidence="2">
    <location>
        <begin position="24"/>
        <end position="59"/>
    </location>
</feature>
<reference evidence="3 4" key="1">
    <citation type="journal article" date="2021" name="Sci. Rep.">
        <title>The genome of the diatom Chaetoceros tenuissimus carries an ancient integrated fragment of an extant virus.</title>
        <authorList>
            <person name="Hongo Y."/>
            <person name="Kimura K."/>
            <person name="Takaki Y."/>
            <person name="Yoshida Y."/>
            <person name="Baba S."/>
            <person name="Kobayashi G."/>
            <person name="Nagasaki K."/>
            <person name="Hano T."/>
            <person name="Tomaru Y."/>
        </authorList>
    </citation>
    <scope>NUCLEOTIDE SEQUENCE [LARGE SCALE GENOMIC DNA]</scope>
    <source>
        <strain evidence="3 4">NIES-3715</strain>
    </source>
</reference>
<organism evidence="3 4">
    <name type="scientific">Chaetoceros tenuissimus</name>
    <dbReference type="NCBI Taxonomy" id="426638"/>
    <lineage>
        <taxon>Eukaryota</taxon>
        <taxon>Sar</taxon>
        <taxon>Stramenopiles</taxon>
        <taxon>Ochrophyta</taxon>
        <taxon>Bacillariophyta</taxon>
        <taxon>Coscinodiscophyceae</taxon>
        <taxon>Chaetocerotophycidae</taxon>
        <taxon>Chaetocerotales</taxon>
        <taxon>Chaetocerotaceae</taxon>
        <taxon>Chaetoceros</taxon>
    </lineage>
</organism>
<keyword evidence="4" id="KW-1185">Reference proteome</keyword>
<dbReference type="EMBL" id="BLLK01000032">
    <property type="protein sequence ID" value="GFH49036.1"/>
    <property type="molecule type" value="Genomic_DNA"/>
</dbReference>